<keyword evidence="2 6" id="KW-0812">Transmembrane</keyword>
<feature type="region of interest" description="Disordered" evidence="5">
    <location>
        <begin position="1"/>
        <end position="25"/>
    </location>
</feature>
<dbReference type="PANTHER" id="PTHR24222">
    <property type="entry name" value="ABC TRANSPORTER B FAMILY"/>
    <property type="match status" value="1"/>
</dbReference>
<dbReference type="EMBL" id="OC866412">
    <property type="protein sequence ID" value="CAD7632944.1"/>
    <property type="molecule type" value="Genomic_DNA"/>
</dbReference>
<dbReference type="AlphaFoldDB" id="A0A7R9L2U2"/>
<evidence type="ECO:0000256" key="3">
    <source>
        <dbReference type="ARBA" id="ARBA00022989"/>
    </source>
</evidence>
<sequence length="352" mass="39319">MVVKETDETSNNDNNNTNTLENNEIKEPKRTPVSFLSLFGYASGADKLLILIGSVFAIVIGAGLPAIMIFMGELSATFIEYEMLNQLSKWPTAGDYYSKTLTNIADKQVFLDTMLRDLPDFHLDVIKIKLKVDNQTYVDLLNKTVFHGDKGFETKFLHDSDQYNYLMFGVAVAFLLCGYAMVTTFSIAANNQIQRIRVLFFQAILRQDITWFDTKTSGDFATKVTADLNKLQEGIGDKVSLCIFSFSTVLCSLGTALYYGWELTLVILSITPVLIIAFAIIAKVKKANQPKPHLTLPRSQSHPPYHAYPYQIQAKYSTSEADSYGKAGAVAEEVLGAVRTVYAFDGQRREID</sequence>
<dbReference type="InterPro" id="IPR036640">
    <property type="entry name" value="ABC1_TM_sf"/>
</dbReference>
<protein>
    <recommendedName>
        <fullName evidence="7">ABC transmembrane type-1 domain-containing protein</fullName>
    </recommendedName>
</protein>
<comment type="subcellular location">
    <subcellularLocation>
        <location evidence="1">Membrane</location>
        <topology evidence="1">Multi-pass membrane protein</topology>
    </subcellularLocation>
</comment>
<feature type="transmembrane region" description="Helical" evidence="6">
    <location>
        <begin position="239"/>
        <end position="259"/>
    </location>
</feature>
<dbReference type="CDD" id="cd18577">
    <property type="entry name" value="ABC_6TM_Pgp_ABCB1_D1_like"/>
    <property type="match status" value="1"/>
</dbReference>
<dbReference type="EMBL" id="CAJPIZ010011837">
    <property type="protein sequence ID" value="CAG2113374.1"/>
    <property type="molecule type" value="Genomic_DNA"/>
</dbReference>
<dbReference type="GO" id="GO:0005524">
    <property type="term" value="F:ATP binding"/>
    <property type="evidence" value="ECO:0007669"/>
    <property type="project" value="InterPro"/>
</dbReference>
<proteinExistence type="predicted"/>
<evidence type="ECO:0000313" key="9">
    <source>
        <dbReference type="Proteomes" id="UP000759131"/>
    </source>
</evidence>
<evidence type="ECO:0000256" key="5">
    <source>
        <dbReference type="SAM" id="MobiDB-lite"/>
    </source>
</evidence>
<reference evidence="8" key="1">
    <citation type="submission" date="2020-11" db="EMBL/GenBank/DDBJ databases">
        <authorList>
            <person name="Tran Van P."/>
        </authorList>
    </citation>
    <scope>NUCLEOTIDE SEQUENCE</scope>
</reference>
<feature type="non-terminal residue" evidence="8">
    <location>
        <position position="1"/>
    </location>
</feature>
<evidence type="ECO:0000256" key="6">
    <source>
        <dbReference type="SAM" id="Phobius"/>
    </source>
</evidence>
<dbReference type="GO" id="GO:0005886">
    <property type="term" value="C:plasma membrane"/>
    <property type="evidence" value="ECO:0007669"/>
    <property type="project" value="TreeGrafter"/>
</dbReference>
<evidence type="ECO:0000256" key="1">
    <source>
        <dbReference type="ARBA" id="ARBA00004141"/>
    </source>
</evidence>
<dbReference type="SUPFAM" id="SSF90123">
    <property type="entry name" value="ABC transporter transmembrane region"/>
    <property type="match status" value="1"/>
</dbReference>
<keyword evidence="9" id="KW-1185">Reference proteome</keyword>
<organism evidence="8">
    <name type="scientific">Medioppia subpectinata</name>
    <dbReference type="NCBI Taxonomy" id="1979941"/>
    <lineage>
        <taxon>Eukaryota</taxon>
        <taxon>Metazoa</taxon>
        <taxon>Ecdysozoa</taxon>
        <taxon>Arthropoda</taxon>
        <taxon>Chelicerata</taxon>
        <taxon>Arachnida</taxon>
        <taxon>Acari</taxon>
        <taxon>Acariformes</taxon>
        <taxon>Sarcoptiformes</taxon>
        <taxon>Oribatida</taxon>
        <taxon>Brachypylina</taxon>
        <taxon>Oppioidea</taxon>
        <taxon>Oppiidae</taxon>
        <taxon>Medioppia</taxon>
    </lineage>
</organism>
<dbReference type="Pfam" id="PF00664">
    <property type="entry name" value="ABC_membrane"/>
    <property type="match status" value="2"/>
</dbReference>
<dbReference type="InterPro" id="IPR039421">
    <property type="entry name" value="Type_1_exporter"/>
</dbReference>
<dbReference type="OrthoDB" id="6515795at2759"/>
<evidence type="ECO:0000259" key="7">
    <source>
        <dbReference type="PROSITE" id="PS50929"/>
    </source>
</evidence>
<gene>
    <name evidence="8" type="ORF">OSB1V03_LOCUS13343</name>
</gene>
<feature type="transmembrane region" description="Helical" evidence="6">
    <location>
        <begin position="165"/>
        <end position="189"/>
    </location>
</feature>
<dbReference type="Gene3D" id="1.20.1560.10">
    <property type="entry name" value="ABC transporter type 1, transmembrane domain"/>
    <property type="match status" value="1"/>
</dbReference>
<name>A0A7R9L2U2_9ACAR</name>
<feature type="transmembrane region" description="Helical" evidence="6">
    <location>
        <begin position="48"/>
        <end position="71"/>
    </location>
</feature>
<dbReference type="PANTHER" id="PTHR24222:SF76">
    <property type="entry name" value="MYCOBACTIN IMPORT ATP-BINDING_PERMEASE PROTEIN IRTB"/>
    <property type="match status" value="1"/>
</dbReference>
<feature type="compositionally biased region" description="Low complexity" evidence="5">
    <location>
        <begin position="9"/>
        <end position="22"/>
    </location>
</feature>
<dbReference type="InterPro" id="IPR011527">
    <property type="entry name" value="ABC1_TM_dom"/>
</dbReference>
<evidence type="ECO:0000256" key="2">
    <source>
        <dbReference type="ARBA" id="ARBA00022692"/>
    </source>
</evidence>
<evidence type="ECO:0000313" key="8">
    <source>
        <dbReference type="EMBL" id="CAD7632944.1"/>
    </source>
</evidence>
<dbReference type="PROSITE" id="PS50929">
    <property type="entry name" value="ABC_TM1F"/>
    <property type="match status" value="1"/>
</dbReference>
<evidence type="ECO:0000256" key="4">
    <source>
        <dbReference type="ARBA" id="ARBA00023136"/>
    </source>
</evidence>
<keyword evidence="3 6" id="KW-1133">Transmembrane helix</keyword>
<feature type="transmembrane region" description="Helical" evidence="6">
    <location>
        <begin position="265"/>
        <end position="284"/>
    </location>
</feature>
<keyword evidence="4 6" id="KW-0472">Membrane</keyword>
<accession>A0A7R9L2U2</accession>
<dbReference type="GO" id="GO:0140359">
    <property type="term" value="F:ABC-type transporter activity"/>
    <property type="evidence" value="ECO:0007669"/>
    <property type="project" value="InterPro"/>
</dbReference>
<feature type="domain" description="ABC transmembrane type-1" evidence="7">
    <location>
        <begin position="51"/>
        <end position="352"/>
    </location>
</feature>
<dbReference type="Proteomes" id="UP000759131">
    <property type="component" value="Unassembled WGS sequence"/>
</dbReference>